<reference evidence="3 4" key="1">
    <citation type="submission" date="2020-10" db="EMBL/GenBank/DDBJ databases">
        <title>complete genome sequencing of Lysobacter sp. H23M41.</title>
        <authorList>
            <person name="Bae J.-W."/>
            <person name="Lee S.-Y."/>
        </authorList>
    </citation>
    <scope>NUCLEOTIDE SEQUENCE [LARGE SCALE GENOMIC DNA]</scope>
    <source>
        <strain evidence="3 4">H23M41</strain>
    </source>
</reference>
<dbReference type="PROSITE" id="PS50263">
    <property type="entry name" value="CN_HYDROLASE"/>
    <property type="match status" value="1"/>
</dbReference>
<protein>
    <submittedName>
        <fullName evidence="3">Nitrilase</fullName>
    </submittedName>
</protein>
<dbReference type="InterPro" id="IPR050345">
    <property type="entry name" value="Aliph_Amidase/BUP"/>
</dbReference>
<organism evidence="3 4">
    <name type="scientific">Novilysobacter avium</name>
    <dbReference type="NCBI Taxonomy" id="2781023"/>
    <lineage>
        <taxon>Bacteria</taxon>
        <taxon>Pseudomonadati</taxon>
        <taxon>Pseudomonadota</taxon>
        <taxon>Gammaproteobacteria</taxon>
        <taxon>Lysobacterales</taxon>
        <taxon>Lysobacteraceae</taxon>
        <taxon>Novilysobacter</taxon>
    </lineage>
</organism>
<dbReference type="InterPro" id="IPR036526">
    <property type="entry name" value="C-N_Hydrolase_sf"/>
</dbReference>
<name>A0A7S6UKL4_9GAMM</name>
<evidence type="ECO:0000313" key="4">
    <source>
        <dbReference type="Proteomes" id="UP000593932"/>
    </source>
</evidence>
<accession>A0A7S6UKL4</accession>
<sequence>MTEVYRALALQTTCRAVNAAPDVAAARSKIADNIARIDRQVRGSKAFIGQDLRLVVLPEYFATGYPLGDTIPGWADKAAFAMDGPEYDALAKVAQDNRVYLASNAYETDPNFPGLYFQASVLFDDAGNTVLRYRRMVSLFAPTPYDVWDRYLDIYGIDGVFPVAQTPLGRLACVASEEILYPEIARSLALRGAEVLLHSTSEVGSPALTPKDIAKRARAFENMAYVVSANTAGIVDVDIPAQSTDGMSKIVDDQGRVMVEAGDGESMVAFAEIDIAALRRRRERPGMAHILSRLPQDAIAQGLAPAPLQPNALMPGGELRIPERAEFGQRQRATIESLKTAGVIGNG</sequence>
<keyword evidence="4" id="KW-1185">Reference proteome</keyword>
<dbReference type="PANTHER" id="PTHR43674">
    <property type="entry name" value="NITRILASE C965.09-RELATED"/>
    <property type="match status" value="1"/>
</dbReference>
<evidence type="ECO:0000259" key="2">
    <source>
        <dbReference type="PROSITE" id="PS50263"/>
    </source>
</evidence>
<dbReference type="Pfam" id="PF00795">
    <property type="entry name" value="CN_hydrolase"/>
    <property type="match status" value="1"/>
</dbReference>
<dbReference type="Proteomes" id="UP000593932">
    <property type="component" value="Chromosome"/>
</dbReference>
<dbReference type="PANTHER" id="PTHR43674:SF16">
    <property type="entry name" value="CARBON-NITROGEN FAMILY, PUTATIVE (AFU_ORTHOLOGUE AFUA_5G02350)-RELATED"/>
    <property type="match status" value="1"/>
</dbReference>
<dbReference type="RefSeq" id="WP_194034551.1">
    <property type="nucleotide sequence ID" value="NZ_CP063657.1"/>
</dbReference>
<feature type="domain" description="CN hydrolase" evidence="2">
    <location>
        <begin position="12"/>
        <end position="275"/>
    </location>
</feature>
<proteinExistence type="predicted"/>
<dbReference type="SUPFAM" id="SSF56317">
    <property type="entry name" value="Carbon-nitrogen hydrolase"/>
    <property type="match status" value="1"/>
</dbReference>
<gene>
    <name evidence="3" type="ORF">INQ42_12490</name>
</gene>
<dbReference type="InterPro" id="IPR003010">
    <property type="entry name" value="C-N_Hydrolase"/>
</dbReference>
<dbReference type="EMBL" id="CP063657">
    <property type="protein sequence ID" value="QOW22000.1"/>
    <property type="molecule type" value="Genomic_DNA"/>
</dbReference>
<evidence type="ECO:0000313" key="3">
    <source>
        <dbReference type="EMBL" id="QOW22000.1"/>
    </source>
</evidence>
<keyword evidence="1" id="KW-0378">Hydrolase</keyword>
<dbReference type="CDD" id="cd07582">
    <property type="entry name" value="nitrilase_4"/>
    <property type="match status" value="1"/>
</dbReference>
<dbReference type="Gene3D" id="3.60.110.10">
    <property type="entry name" value="Carbon-nitrogen hydrolase"/>
    <property type="match status" value="1"/>
</dbReference>
<evidence type="ECO:0000256" key="1">
    <source>
        <dbReference type="ARBA" id="ARBA00022801"/>
    </source>
</evidence>